<dbReference type="SUPFAM" id="SSF53474">
    <property type="entry name" value="alpha/beta-Hydrolases"/>
    <property type="match status" value="1"/>
</dbReference>
<proteinExistence type="predicted"/>
<gene>
    <name evidence="1" type="ORF">NCTC8139_00076</name>
</gene>
<keyword evidence="1" id="KW-0378">Hydrolase</keyword>
<name>A0ABD7UX11_9ACTN</name>
<dbReference type="Proteomes" id="UP000360750">
    <property type="component" value="Unassembled WGS sequence"/>
</dbReference>
<sequence>MRSVVLPCEAFDNFPPGLPGKLATLAVRIPGGVTTAARQLRIGWLRRLPMLWGQMVTTSVGDPVLDERMRAWTEPVLADARIRRDLVKYARTTFDDAELVRRTEALRDFDGDALVLWAPDNRVMPPERGPRLAGLLPRGRYAEIRGAAVLSMLDEPEAVAREIGGFLAGDRSRGPG</sequence>
<dbReference type="InterPro" id="IPR029058">
    <property type="entry name" value="AB_hydrolase_fold"/>
</dbReference>
<comment type="caution">
    <text evidence="1">The sequence shown here is derived from an EMBL/GenBank/DDBJ whole genome shotgun (WGS) entry which is preliminary data.</text>
</comment>
<dbReference type="GO" id="GO:0016787">
    <property type="term" value="F:hydrolase activity"/>
    <property type="evidence" value="ECO:0007669"/>
    <property type="project" value="UniProtKB-KW"/>
</dbReference>
<protein>
    <submittedName>
        <fullName evidence="1">Alpha/beta hydrolase family</fullName>
    </submittedName>
</protein>
<organism evidence="1 2">
    <name type="scientific">Gordonia paraffinivorans</name>
    <dbReference type="NCBI Taxonomy" id="175628"/>
    <lineage>
        <taxon>Bacteria</taxon>
        <taxon>Bacillati</taxon>
        <taxon>Actinomycetota</taxon>
        <taxon>Actinomycetes</taxon>
        <taxon>Mycobacteriales</taxon>
        <taxon>Gordoniaceae</taxon>
        <taxon>Gordonia</taxon>
    </lineage>
</organism>
<evidence type="ECO:0000313" key="2">
    <source>
        <dbReference type="Proteomes" id="UP000360750"/>
    </source>
</evidence>
<dbReference type="Gene3D" id="3.40.50.1820">
    <property type="entry name" value="alpha/beta hydrolase"/>
    <property type="match status" value="1"/>
</dbReference>
<dbReference type="EMBL" id="CAACYD010000001">
    <property type="protein sequence ID" value="VFA80893.1"/>
    <property type="molecule type" value="Genomic_DNA"/>
</dbReference>
<reference evidence="1 2" key="1">
    <citation type="submission" date="2019-02" db="EMBL/GenBank/DDBJ databases">
        <authorList>
            <consortium name="Pathogen Informatics"/>
        </authorList>
    </citation>
    <scope>NUCLEOTIDE SEQUENCE [LARGE SCALE GENOMIC DNA]</scope>
    <source>
        <strain evidence="1 2">3012STDY6756503</strain>
    </source>
</reference>
<dbReference type="AlphaFoldDB" id="A0ABD7UX11"/>
<evidence type="ECO:0000313" key="1">
    <source>
        <dbReference type="EMBL" id="VFA80893.1"/>
    </source>
</evidence>
<accession>A0ABD7UX11</accession>